<sequence length="92" mass="10100">MILQEKGSIISTCSVSSVIGGLVPHAYTGCKHAVLGLTRNVVAELGKEGIRVNFLPVPSQPNWPLLTCSRTKQPTIRAFFRKKHNLEETTNL</sequence>
<keyword evidence="6" id="KW-1185">Reference proteome</keyword>
<evidence type="ECO:0000313" key="5">
    <source>
        <dbReference type="EMBL" id="KAH1030466.1"/>
    </source>
</evidence>
<dbReference type="GO" id="GO:0016491">
    <property type="term" value="F:oxidoreductase activity"/>
    <property type="evidence" value="ECO:0007669"/>
    <property type="project" value="UniProtKB-KW"/>
</dbReference>
<dbReference type="PRINTS" id="PR00081">
    <property type="entry name" value="GDHRDH"/>
</dbReference>
<evidence type="ECO:0000256" key="4">
    <source>
        <dbReference type="ARBA" id="ARBA00023098"/>
    </source>
</evidence>
<dbReference type="InterPro" id="IPR002347">
    <property type="entry name" value="SDR_fam"/>
</dbReference>
<comment type="caution">
    <text evidence="5">The sequence shown here is derived from an EMBL/GenBank/DDBJ whole genome shotgun (WGS) entry which is preliminary data.</text>
</comment>
<dbReference type="Pfam" id="PF13561">
    <property type="entry name" value="adh_short_C2"/>
    <property type="match status" value="1"/>
</dbReference>
<dbReference type="PANTHER" id="PTHR43180:SF28">
    <property type="entry name" value="NAD(P)-BINDING ROSSMANN-FOLD SUPERFAMILY PROTEIN"/>
    <property type="match status" value="1"/>
</dbReference>
<evidence type="ECO:0000256" key="3">
    <source>
        <dbReference type="ARBA" id="ARBA00023027"/>
    </source>
</evidence>
<proteinExistence type="inferred from homology"/>
<evidence type="ECO:0000256" key="1">
    <source>
        <dbReference type="ARBA" id="ARBA00006484"/>
    </source>
</evidence>
<comment type="similarity">
    <text evidence="1">Belongs to the short-chain dehydrogenases/reductases (SDR) family.</text>
</comment>
<dbReference type="GO" id="GO:0006629">
    <property type="term" value="P:lipid metabolic process"/>
    <property type="evidence" value="ECO:0007669"/>
    <property type="project" value="UniProtKB-KW"/>
</dbReference>
<accession>A0A9D3U5W4</accession>
<dbReference type="AlphaFoldDB" id="A0A9D3U5W4"/>
<keyword evidence="4" id="KW-0443">Lipid metabolism</keyword>
<keyword evidence="2" id="KW-0560">Oxidoreductase</keyword>
<name>A0A9D3U5W4_9ROSI</name>
<dbReference type="PANTHER" id="PTHR43180">
    <property type="entry name" value="3-OXOACYL-(ACYL-CARRIER-PROTEIN) REDUCTASE (AFU_ORTHOLOGUE AFUA_6G11210)"/>
    <property type="match status" value="1"/>
</dbReference>
<protein>
    <submittedName>
        <fullName evidence="5">Uncharacterized protein</fullName>
    </submittedName>
</protein>
<dbReference type="Gene3D" id="3.40.50.720">
    <property type="entry name" value="NAD(P)-binding Rossmann-like Domain"/>
    <property type="match status" value="1"/>
</dbReference>
<dbReference type="InterPro" id="IPR036291">
    <property type="entry name" value="NAD(P)-bd_dom_sf"/>
</dbReference>
<gene>
    <name evidence="5" type="ORF">J1N35_042640</name>
</gene>
<dbReference type="Proteomes" id="UP000828251">
    <property type="component" value="Unassembled WGS sequence"/>
</dbReference>
<evidence type="ECO:0000256" key="2">
    <source>
        <dbReference type="ARBA" id="ARBA00023002"/>
    </source>
</evidence>
<dbReference type="EMBL" id="JAIQCV010000013">
    <property type="protein sequence ID" value="KAH1030466.1"/>
    <property type="molecule type" value="Genomic_DNA"/>
</dbReference>
<organism evidence="5 6">
    <name type="scientific">Gossypium stocksii</name>
    <dbReference type="NCBI Taxonomy" id="47602"/>
    <lineage>
        <taxon>Eukaryota</taxon>
        <taxon>Viridiplantae</taxon>
        <taxon>Streptophyta</taxon>
        <taxon>Embryophyta</taxon>
        <taxon>Tracheophyta</taxon>
        <taxon>Spermatophyta</taxon>
        <taxon>Magnoliopsida</taxon>
        <taxon>eudicotyledons</taxon>
        <taxon>Gunneridae</taxon>
        <taxon>Pentapetalae</taxon>
        <taxon>rosids</taxon>
        <taxon>malvids</taxon>
        <taxon>Malvales</taxon>
        <taxon>Malvaceae</taxon>
        <taxon>Malvoideae</taxon>
        <taxon>Gossypium</taxon>
    </lineage>
</organism>
<reference evidence="5 6" key="1">
    <citation type="journal article" date="2021" name="Plant Biotechnol. J.">
        <title>Multi-omics assisted identification of the key and species-specific regulatory components of drought-tolerant mechanisms in Gossypium stocksii.</title>
        <authorList>
            <person name="Yu D."/>
            <person name="Ke L."/>
            <person name="Zhang D."/>
            <person name="Wu Y."/>
            <person name="Sun Y."/>
            <person name="Mei J."/>
            <person name="Sun J."/>
            <person name="Sun Y."/>
        </authorList>
    </citation>
    <scope>NUCLEOTIDE SEQUENCE [LARGE SCALE GENOMIC DNA]</scope>
    <source>
        <strain evidence="6">cv. E1</strain>
        <tissue evidence="5">Leaf</tissue>
    </source>
</reference>
<dbReference type="OrthoDB" id="294295at2759"/>
<keyword evidence="3" id="KW-0520">NAD</keyword>
<dbReference type="SUPFAM" id="SSF51735">
    <property type="entry name" value="NAD(P)-binding Rossmann-fold domains"/>
    <property type="match status" value="1"/>
</dbReference>
<evidence type="ECO:0000313" key="6">
    <source>
        <dbReference type="Proteomes" id="UP000828251"/>
    </source>
</evidence>